<protein>
    <submittedName>
        <fullName evidence="2">Uncharacterized protein</fullName>
    </submittedName>
</protein>
<feature type="region of interest" description="Disordered" evidence="1">
    <location>
        <begin position="73"/>
        <end position="108"/>
    </location>
</feature>
<reference evidence="2 3" key="1">
    <citation type="journal article" date="2010" name="Plant Cell">
        <title>The Chlorella variabilis NC64A genome reveals adaptation to photosymbiosis, coevolution with viruses, and cryptic sex.</title>
        <authorList>
            <person name="Blanc G."/>
            <person name="Duncan G."/>
            <person name="Agarkova I."/>
            <person name="Borodovsky M."/>
            <person name="Gurnon J."/>
            <person name="Kuo A."/>
            <person name="Lindquist E."/>
            <person name="Lucas S."/>
            <person name="Pangilinan J."/>
            <person name="Polle J."/>
            <person name="Salamov A."/>
            <person name="Terry A."/>
            <person name="Yamada T."/>
            <person name="Dunigan D.D."/>
            <person name="Grigoriev I.V."/>
            <person name="Claverie J.M."/>
            <person name="Van Etten J.L."/>
        </authorList>
    </citation>
    <scope>NUCLEOTIDE SEQUENCE [LARGE SCALE GENOMIC DNA]</scope>
    <source>
        <strain evidence="2 3">NC64A</strain>
    </source>
</reference>
<gene>
    <name evidence="2" type="ORF">CHLNCDRAFT_27785</name>
</gene>
<evidence type="ECO:0000313" key="2">
    <source>
        <dbReference type="EMBL" id="EFN51593.1"/>
    </source>
</evidence>
<evidence type="ECO:0000313" key="3">
    <source>
        <dbReference type="Proteomes" id="UP000008141"/>
    </source>
</evidence>
<name>E1ZRA6_CHLVA</name>
<dbReference type="AlphaFoldDB" id="E1ZRA6"/>
<organism evidence="3">
    <name type="scientific">Chlorella variabilis</name>
    <name type="common">Green alga</name>
    <dbReference type="NCBI Taxonomy" id="554065"/>
    <lineage>
        <taxon>Eukaryota</taxon>
        <taxon>Viridiplantae</taxon>
        <taxon>Chlorophyta</taxon>
        <taxon>core chlorophytes</taxon>
        <taxon>Trebouxiophyceae</taxon>
        <taxon>Chlorellales</taxon>
        <taxon>Chlorellaceae</taxon>
        <taxon>Chlorella clade</taxon>
        <taxon>Chlorella</taxon>
    </lineage>
</organism>
<dbReference type="KEGG" id="cvr:CHLNCDRAFT_27785"/>
<keyword evidence="3" id="KW-1185">Reference proteome</keyword>
<feature type="non-terminal residue" evidence="2">
    <location>
        <position position="1"/>
    </location>
</feature>
<accession>E1ZRA6</accession>
<dbReference type="Proteomes" id="UP000008141">
    <property type="component" value="Unassembled WGS sequence"/>
</dbReference>
<feature type="compositionally biased region" description="Low complexity" evidence="1">
    <location>
        <begin position="91"/>
        <end position="100"/>
    </location>
</feature>
<feature type="region of interest" description="Disordered" evidence="1">
    <location>
        <begin position="1"/>
        <end position="34"/>
    </location>
</feature>
<dbReference type="GeneID" id="17351037"/>
<dbReference type="InParanoid" id="E1ZRA6"/>
<sequence>PEPGSERGRPARTGTHTRAPARPEGQPAGHSQAGRDQLAVGACGWLVCLLPVLRASVCLPALLLSPGWLRARPQHRPPAKAAPPHQHKAATAHAQHGKAASGFRARWC</sequence>
<proteinExistence type="predicted"/>
<evidence type="ECO:0000256" key="1">
    <source>
        <dbReference type="SAM" id="MobiDB-lite"/>
    </source>
</evidence>
<dbReference type="EMBL" id="GL433862">
    <property type="protein sequence ID" value="EFN51593.1"/>
    <property type="molecule type" value="Genomic_DNA"/>
</dbReference>
<dbReference type="RefSeq" id="XP_005843695.1">
    <property type="nucleotide sequence ID" value="XM_005843633.1"/>
</dbReference>